<reference evidence="1" key="1">
    <citation type="submission" date="2020-07" db="EMBL/GenBank/DDBJ databases">
        <title>Clarias magur genome sequencing, assembly and annotation.</title>
        <authorList>
            <person name="Kushwaha B."/>
            <person name="Kumar R."/>
            <person name="Das P."/>
            <person name="Joshi C.G."/>
            <person name="Kumar D."/>
            <person name="Nagpure N.S."/>
            <person name="Pandey M."/>
            <person name="Agarwal S."/>
            <person name="Srivastava S."/>
            <person name="Singh M."/>
            <person name="Sahoo L."/>
            <person name="Jayasankar P."/>
            <person name="Meher P.K."/>
            <person name="Koringa P.G."/>
            <person name="Iquebal M.A."/>
            <person name="Das S.P."/>
            <person name="Bit A."/>
            <person name="Patnaik S."/>
            <person name="Patel N."/>
            <person name="Shah T.M."/>
            <person name="Hinsu A."/>
            <person name="Jena J.K."/>
        </authorList>
    </citation>
    <scope>NUCLEOTIDE SEQUENCE</scope>
    <source>
        <strain evidence="1">CIFAMagur01</strain>
        <tissue evidence="1">Testis</tissue>
    </source>
</reference>
<feature type="non-terminal residue" evidence="1">
    <location>
        <position position="1"/>
    </location>
</feature>
<name>A0A8J4TD81_CLAMG</name>
<protein>
    <submittedName>
        <fullName evidence="1">S-protein 18</fullName>
    </submittedName>
</protein>
<dbReference type="AlphaFoldDB" id="A0A8J4TD81"/>
<dbReference type="EMBL" id="QNUK01001229">
    <property type="protein sequence ID" value="KAF5885609.1"/>
    <property type="molecule type" value="Genomic_DNA"/>
</dbReference>
<proteinExistence type="predicted"/>
<feature type="non-terminal residue" evidence="1">
    <location>
        <position position="63"/>
    </location>
</feature>
<keyword evidence="2" id="KW-1185">Reference proteome</keyword>
<sequence>LGFFFSPFYTLSLFLKSPLELDKKVLDCLNTWCFCHLQKAQHWQELASQTISELEKSLLITKA</sequence>
<accession>A0A8J4TD81</accession>
<gene>
    <name evidence="1" type="primary">cysS</name>
    <name evidence="1" type="ORF">DAT39_022677</name>
</gene>
<dbReference type="Proteomes" id="UP000727407">
    <property type="component" value="Unassembled WGS sequence"/>
</dbReference>
<evidence type="ECO:0000313" key="1">
    <source>
        <dbReference type="EMBL" id="KAF5885609.1"/>
    </source>
</evidence>
<comment type="caution">
    <text evidence="1">The sequence shown here is derived from an EMBL/GenBank/DDBJ whole genome shotgun (WGS) entry which is preliminary data.</text>
</comment>
<evidence type="ECO:0000313" key="2">
    <source>
        <dbReference type="Proteomes" id="UP000727407"/>
    </source>
</evidence>
<organism evidence="1 2">
    <name type="scientific">Clarias magur</name>
    <name type="common">Asian catfish</name>
    <name type="synonym">Macropteronotus magur</name>
    <dbReference type="NCBI Taxonomy" id="1594786"/>
    <lineage>
        <taxon>Eukaryota</taxon>
        <taxon>Metazoa</taxon>
        <taxon>Chordata</taxon>
        <taxon>Craniata</taxon>
        <taxon>Vertebrata</taxon>
        <taxon>Euteleostomi</taxon>
        <taxon>Actinopterygii</taxon>
        <taxon>Neopterygii</taxon>
        <taxon>Teleostei</taxon>
        <taxon>Ostariophysi</taxon>
        <taxon>Siluriformes</taxon>
        <taxon>Clariidae</taxon>
        <taxon>Clarias</taxon>
    </lineage>
</organism>